<protein>
    <submittedName>
        <fullName evidence="7">MutS domain III</fullName>
    </submittedName>
</protein>
<dbReference type="PANTHER" id="PTHR11361">
    <property type="entry name" value="DNA MISMATCH REPAIR PROTEIN MUTS FAMILY MEMBER"/>
    <property type="match status" value="1"/>
</dbReference>
<keyword evidence="4" id="KW-0472">Membrane</keyword>
<dbReference type="AlphaFoldDB" id="A0A1M4X0W9"/>
<dbReference type="Proteomes" id="UP000184035">
    <property type="component" value="Unassembled WGS sequence"/>
</dbReference>
<dbReference type="PANTHER" id="PTHR11361:SF152">
    <property type="entry name" value="DNA MISMATCH REPAIR PROTEIN"/>
    <property type="match status" value="1"/>
</dbReference>
<evidence type="ECO:0000256" key="2">
    <source>
        <dbReference type="ARBA" id="ARBA00022840"/>
    </source>
</evidence>
<dbReference type="STRING" id="1533.SAMN05443638_11521"/>
<dbReference type="GO" id="GO:0005829">
    <property type="term" value="C:cytosol"/>
    <property type="evidence" value="ECO:0007669"/>
    <property type="project" value="TreeGrafter"/>
</dbReference>
<dbReference type="GO" id="GO:0005524">
    <property type="term" value="F:ATP binding"/>
    <property type="evidence" value="ECO:0007669"/>
    <property type="project" value="UniProtKB-KW"/>
</dbReference>
<dbReference type="SUPFAM" id="SSF52540">
    <property type="entry name" value="P-loop containing nucleoside triphosphate hydrolases"/>
    <property type="match status" value="1"/>
</dbReference>
<dbReference type="GO" id="GO:0140664">
    <property type="term" value="F:ATP-dependent DNA damage sensor activity"/>
    <property type="evidence" value="ECO:0007669"/>
    <property type="project" value="InterPro"/>
</dbReference>
<keyword evidence="8" id="KW-1185">Reference proteome</keyword>
<keyword evidence="2" id="KW-0067">ATP-binding</keyword>
<dbReference type="SMART" id="SM00534">
    <property type="entry name" value="MUTSac"/>
    <property type="match status" value="1"/>
</dbReference>
<feature type="transmembrane region" description="Helical" evidence="4">
    <location>
        <begin position="133"/>
        <end position="152"/>
    </location>
</feature>
<keyword evidence="4" id="KW-0812">Transmembrane</keyword>
<dbReference type="GO" id="GO:0006298">
    <property type="term" value="P:mismatch repair"/>
    <property type="evidence" value="ECO:0007669"/>
    <property type="project" value="InterPro"/>
</dbReference>
<dbReference type="Pfam" id="PF00488">
    <property type="entry name" value="MutS_V"/>
    <property type="match status" value="1"/>
</dbReference>
<dbReference type="Gene3D" id="3.40.50.300">
    <property type="entry name" value="P-loop containing nucleotide triphosphate hydrolases"/>
    <property type="match status" value="1"/>
</dbReference>
<evidence type="ECO:0000313" key="7">
    <source>
        <dbReference type="EMBL" id="SHE86963.1"/>
    </source>
</evidence>
<evidence type="ECO:0000256" key="4">
    <source>
        <dbReference type="SAM" id="Phobius"/>
    </source>
</evidence>
<keyword evidence="4" id="KW-1133">Transmembrane helix</keyword>
<dbReference type="Gene3D" id="1.10.1420.10">
    <property type="match status" value="1"/>
</dbReference>
<evidence type="ECO:0000256" key="3">
    <source>
        <dbReference type="ARBA" id="ARBA00023125"/>
    </source>
</evidence>
<dbReference type="OrthoDB" id="9802448at2"/>
<dbReference type="SUPFAM" id="SSF48334">
    <property type="entry name" value="DNA repair protein MutS, domain III"/>
    <property type="match status" value="1"/>
</dbReference>
<name>A0A1M4X0W9_9CLOT</name>
<dbReference type="InterPro" id="IPR045076">
    <property type="entry name" value="MutS"/>
</dbReference>
<feature type="domain" description="DNA mismatch repair protein MutS core" evidence="5">
    <location>
        <begin position="47"/>
        <end position="319"/>
    </location>
</feature>
<dbReference type="EMBL" id="FQVM01000015">
    <property type="protein sequence ID" value="SHE86963.1"/>
    <property type="molecule type" value="Genomic_DNA"/>
</dbReference>
<evidence type="ECO:0000259" key="5">
    <source>
        <dbReference type="SMART" id="SM00533"/>
    </source>
</evidence>
<keyword evidence="1" id="KW-0547">Nucleotide-binding</keyword>
<proteinExistence type="predicted"/>
<gene>
    <name evidence="7" type="ORF">SAMN05443638_11521</name>
</gene>
<evidence type="ECO:0000259" key="6">
    <source>
        <dbReference type="SMART" id="SM00534"/>
    </source>
</evidence>
<dbReference type="InterPro" id="IPR007696">
    <property type="entry name" value="DNA_mismatch_repair_MutS_core"/>
</dbReference>
<dbReference type="RefSeq" id="WP_072896259.1">
    <property type="nucleotide sequence ID" value="NZ_FQVM01000015.1"/>
</dbReference>
<evidence type="ECO:0000256" key="1">
    <source>
        <dbReference type="ARBA" id="ARBA00022741"/>
    </source>
</evidence>
<reference evidence="7 8" key="1">
    <citation type="submission" date="2016-11" db="EMBL/GenBank/DDBJ databases">
        <authorList>
            <person name="Jaros S."/>
            <person name="Januszkiewicz K."/>
            <person name="Wedrychowicz H."/>
        </authorList>
    </citation>
    <scope>NUCLEOTIDE SEQUENCE [LARGE SCALE GENOMIC DNA]</scope>
    <source>
        <strain evidence="7 8">DSM 2631</strain>
    </source>
</reference>
<dbReference type="SMART" id="SM00533">
    <property type="entry name" value="MUTSd"/>
    <property type="match status" value="1"/>
</dbReference>
<feature type="domain" description="DNA mismatch repair proteins mutS family" evidence="6">
    <location>
        <begin position="328"/>
        <end position="514"/>
    </location>
</feature>
<dbReference type="InterPro" id="IPR027417">
    <property type="entry name" value="P-loop_NTPase"/>
</dbReference>
<keyword evidence="3" id="KW-0238">DNA-binding</keyword>
<dbReference type="InterPro" id="IPR000432">
    <property type="entry name" value="DNA_mismatch_repair_MutS_C"/>
</dbReference>
<dbReference type="Pfam" id="PF05192">
    <property type="entry name" value="MutS_III"/>
    <property type="match status" value="1"/>
</dbReference>
<organism evidence="7 8">
    <name type="scientific">Clostridium fallax</name>
    <dbReference type="NCBI Taxonomy" id="1533"/>
    <lineage>
        <taxon>Bacteria</taxon>
        <taxon>Bacillati</taxon>
        <taxon>Bacillota</taxon>
        <taxon>Clostridia</taxon>
        <taxon>Eubacteriales</taxon>
        <taxon>Clostridiaceae</taxon>
        <taxon>Clostridium</taxon>
    </lineage>
</organism>
<sequence length="520" mass="60334">MIQLKNLVKDDLFKEKDKNRDFHKIREFFDLNEKEQYTIDDITWNDLEMDKIYSNIDRTYSSAGESVLYSMLRNPLMNKEKIKSRENAIENFKNNRKLIIDIRCILFKLGFDKENMLLGMLNGMLTINKLKYYIYYFLGRILPIVLVLLAIFLKDTRFMFAFMVVALINCGINRSEERVIQASGINYLRDLINVGKKISRIKDNSIEYYKNNIKGILKDIKNIDKGTLVIDIFNGFGGVFEFLAIPFLIEESTYYKISTEIEKNKDKIYDLFYNIGQIDALSSIAIYKLCNEDRICIPQFVDKKSLKIKSGIHPLLKKSVANDIAIDSKGIVLTGTNMSGKSTFLRMVGANILISQTFNFSFAKEYKAPFFNVVSSISPKDDIDNGKSYYMAEAESLLRIINSLEKDIPVFSLIDEIFRGTNPVERIASSAEILSYINKRDAIVIVATHDRELTDMLNNEYDFYYFSEDVNNKEGLTFDYKIKKGISKTKNAIRLLDYIGYPKEIIKNSYMRCKELEHYI</sequence>
<evidence type="ECO:0000313" key="8">
    <source>
        <dbReference type="Proteomes" id="UP000184035"/>
    </source>
</evidence>
<dbReference type="InterPro" id="IPR036187">
    <property type="entry name" value="DNA_mismatch_repair_MutS_sf"/>
</dbReference>
<dbReference type="GO" id="GO:0030983">
    <property type="term" value="F:mismatched DNA binding"/>
    <property type="evidence" value="ECO:0007669"/>
    <property type="project" value="InterPro"/>
</dbReference>
<accession>A0A1M4X0W9</accession>